<sequence length="284" mass="30635">MASLDGLPPLPKSLSGLNLVDFNIFPSGSAYSMPNDKNGAGSESSSTKNFPLTSENGNFLPTSMRGYPVSGESSIIGRNRSTPPLREMTPSLSFKQLSDPPSVGSARASPVINSTRTTPMSSARASPIGMRSSTSPVSGYRGNTPPGMRGLPPPPPPSRQQYHSSIQNGFEKTGQQPRSGRIFNLDTQLACLRKEMFSLRQMDLSLLNQLWALNEAIQEFRNVQEENAALSPPSPPSCDDSDEFYSPLSSRGYQNISRLQLNPFSGQFDSSSSSSDTSIEFGDV</sequence>
<dbReference type="PANTHER" id="PTHR46949">
    <property type="entry name" value="LEUCINE REPEAT ADAPTER PROTEIN 25"/>
    <property type="match status" value="1"/>
</dbReference>
<feature type="compositionally biased region" description="Low complexity" evidence="2">
    <location>
        <begin position="269"/>
        <end position="278"/>
    </location>
</feature>
<protein>
    <recommendedName>
        <fullName evidence="4">Protein FAM89A</fullName>
    </recommendedName>
</protein>
<feature type="region of interest" description="Disordered" evidence="2">
    <location>
        <begin position="264"/>
        <end position="284"/>
    </location>
</feature>
<feature type="region of interest" description="Disordered" evidence="2">
    <location>
        <begin position="91"/>
        <end position="163"/>
    </location>
</feature>
<evidence type="ECO:0008006" key="4">
    <source>
        <dbReference type="Google" id="ProtNLM"/>
    </source>
</evidence>
<comment type="caution">
    <text evidence="3">The sequence shown here is derived from an EMBL/GenBank/DDBJ whole genome shotgun (WGS) entry which is preliminary data.</text>
</comment>
<proteinExistence type="inferred from homology"/>
<reference evidence="3" key="1">
    <citation type="journal article" date="2024" name="Gigascience">
        <title>Chromosome-level genome of the poultry shaft louse Menopon gallinae provides insight into the host-switching and adaptive evolution of parasitic lice.</title>
        <authorList>
            <person name="Xu Y."/>
            <person name="Ma L."/>
            <person name="Liu S."/>
            <person name="Liang Y."/>
            <person name="Liu Q."/>
            <person name="He Z."/>
            <person name="Tian L."/>
            <person name="Duan Y."/>
            <person name="Cai W."/>
            <person name="Li H."/>
            <person name="Song F."/>
        </authorList>
    </citation>
    <scope>NUCLEOTIDE SEQUENCE</scope>
    <source>
        <strain evidence="3">Cailab_2023a</strain>
    </source>
</reference>
<evidence type="ECO:0000256" key="2">
    <source>
        <dbReference type="SAM" id="MobiDB-lite"/>
    </source>
</evidence>
<feature type="compositionally biased region" description="Polar residues" evidence="2">
    <location>
        <begin position="111"/>
        <end position="124"/>
    </location>
</feature>
<evidence type="ECO:0000313" key="3">
    <source>
        <dbReference type="EMBL" id="KAL0267491.1"/>
    </source>
</evidence>
<dbReference type="PANTHER" id="PTHR46949:SF1">
    <property type="entry name" value="AT07979P2"/>
    <property type="match status" value="1"/>
</dbReference>
<dbReference type="AlphaFoldDB" id="A0AAW2HD56"/>
<feature type="region of interest" description="Disordered" evidence="2">
    <location>
        <begin position="226"/>
        <end position="249"/>
    </location>
</feature>
<dbReference type="EMBL" id="JARGDH010000005">
    <property type="protein sequence ID" value="KAL0267491.1"/>
    <property type="molecule type" value="Genomic_DNA"/>
</dbReference>
<dbReference type="Pfam" id="PF14854">
    <property type="entry name" value="LURAP"/>
    <property type="match status" value="1"/>
</dbReference>
<accession>A0AAW2HD56</accession>
<gene>
    <name evidence="3" type="ORF">PYX00_009743</name>
</gene>
<evidence type="ECO:0000256" key="1">
    <source>
        <dbReference type="ARBA" id="ARBA00038125"/>
    </source>
</evidence>
<comment type="similarity">
    <text evidence="1">Belongs to the FAM89 family.</text>
</comment>
<organism evidence="3">
    <name type="scientific">Menopon gallinae</name>
    <name type="common">poultry shaft louse</name>
    <dbReference type="NCBI Taxonomy" id="328185"/>
    <lineage>
        <taxon>Eukaryota</taxon>
        <taxon>Metazoa</taxon>
        <taxon>Ecdysozoa</taxon>
        <taxon>Arthropoda</taxon>
        <taxon>Hexapoda</taxon>
        <taxon>Insecta</taxon>
        <taxon>Pterygota</taxon>
        <taxon>Neoptera</taxon>
        <taxon>Paraneoptera</taxon>
        <taxon>Psocodea</taxon>
        <taxon>Troctomorpha</taxon>
        <taxon>Phthiraptera</taxon>
        <taxon>Amblycera</taxon>
        <taxon>Menoponidae</taxon>
        <taxon>Menopon</taxon>
    </lineage>
</organism>
<name>A0AAW2HD56_9NEOP</name>
<dbReference type="InterPro" id="IPR039499">
    <property type="entry name" value="LURA1/LRA25"/>
</dbReference>